<feature type="compositionally biased region" description="Acidic residues" evidence="2">
    <location>
        <begin position="632"/>
        <end position="644"/>
    </location>
</feature>
<dbReference type="Proteomes" id="UP000182829">
    <property type="component" value="Unassembled WGS sequence"/>
</dbReference>
<protein>
    <submittedName>
        <fullName evidence="4">Phage tail tape measure protein, TP901 family, core region</fullName>
    </submittedName>
</protein>
<dbReference type="NCBIfam" id="TIGR01760">
    <property type="entry name" value="tape_meas_TP901"/>
    <property type="match status" value="1"/>
</dbReference>
<feature type="transmembrane region" description="Helical" evidence="3">
    <location>
        <begin position="277"/>
        <end position="302"/>
    </location>
</feature>
<keyword evidence="3" id="KW-0472">Membrane</keyword>
<organism evidence="4 5">
    <name type="scientific">Natronobacterium gregoryi</name>
    <dbReference type="NCBI Taxonomy" id="44930"/>
    <lineage>
        <taxon>Archaea</taxon>
        <taxon>Methanobacteriati</taxon>
        <taxon>Methanobacteriota</taxon>
        <taxon>Stenosarchaea group</taxon>
        <taxon>Halobacteria</taxon>
        <taxon>Halobacteriales</taxon>
        <taxon>Natrialbaceae</taxon>
        <taxon>Natronobacterium</taxon>
    </lineage>
</organism>
<evidence type="ECO:0000313" key="5">
    <source>
        <dbReference type="Proteomes" id="UP000182829"/>
    </source>
</evidence>
<feature type="transmembrane region" description="Helical" evidence="3">
    <location>
        <begin position="314"/>
        <end position="338"/>
    </location>
</feature>
<proteinExistence type="predicted"/>
<name>A0A1I3JRV3_9EURY</name>
<feature type="transmembrane region" description="Helical" evidence="3">
    <location>
        <begin position="344"/>
        <end position="366"/>
    </location>
</feature>
<dbReference type="RefSeq" id="WP_015233488.1">
    <property type="nucleotide sequence ID" value="NZ_FORO01000002.1"/>
</dbReference>
<evidence type="ECO:0000256" key="2">
    <source>
        <dbReference type="SAM" id="MobiDB-lite"/>
    </source>
</evidence>
<reference evidence="4 5" key="1">
    <citation type="submission" date="2016-10" db="EMBL/GenBank/DDBJ databases">
        <authorList>
            <person name="de Groot N.N."/>
        </authorList>
    </citation>
    <scope>NUCLEOTIDE SEQUENCE [LARGE SCALE GENOMIC DNA]</scope>
    <source>
        <strain evidence="4 5">SP2</strain>
    </source>
</reference>
<evidence type="ECO:0000313" key="4">
    <source>
        <dbReference type="EMBL" id="SFI62850.1"/>
    </source>
</evidence>
<gene>
    <name evidence="4" type="ORF">SAMN05443661_102220</name>
</gene>
<dbReference type="GeneID" id="14209024"/>
<evidence type="ECO:0000256" key="3">
    <source>
        <dbReference type="SAM" id="Phobius"/>
    </source>
</evidence>
<sequence>MAFERLRAQLELDTSGFKSSVQDAQSDLDGLSSRAQSAGKTMQRAGGIMTAGITAPLTALGAASISTASDVEEMGARFEEVFESSAESVEEWADTHADEIGRSQNQLQEYAANFGSLLSAMDATEEQTAEMSKELTTLTADLASFNNMTEDQVQQNLEAALAGQSRAVRKFGVDLSAARVEQQLMNDGLAESREEASEAELAQARLNAILEQTEDAQGDAARTSDSFANQMRSLRADTEELRAEIGQHLLPAATSLVGWASRAVGWFSELSDTQQKAIVITGGLAAALGPLLLAGGTLLAMLPSMAAGWGMATAAATGFAGSLAGGVVPAALAANVALGPITVPLWAIVAAIGAVIAAVGGLYYAFSNNLWGIRDTTMNVFSTVQGWLDRVPNGLLALLGPVGMLYEVWRNNLFGVQDVVGNVFDWIGDKIDWLRDQIERIPGLGDDDEFDQTDAIDDPEDPEPPEPTEEFEEAGENTAQSFGSGFQDGLVEQLETGDVEDHLSEGIEAQTDDVAEMEARMSELETIEERGIISDEAQQELDTLRSELPDARDELANLEDQLADVQEADDITEIESEVVADVAEAELQSEREEAEALKDVYDELENRDIDVESDIDPERFDEVDVGSQVDDVMADGDDSEPEEKVEEKLTEEMRRLRELFDELRIPVMVSVDEREFERVFETYADDIVFEGA</sequence>
<evidence type="ECO:0000256" key="1">
    <source>
        <dbReference type="SAM" id="Coils"/>
    </source>
</evidence>
<feature type="compositionally biased region" description="Acidic residues" evidence="2">
    <location>
        <begin position="445"/>
        <end position="475"/>
    </location>
</feature>
<dbReference type="AlphaFoldDB" id="A0A1I3JRV3"/>
<feature type="region of interest" description="Disordered" evidence="2">
    <location>
        <begin position="443"/>
        <end position="484"/>
    </location>
</feature>
<keyword evidence="1" id="KW-0175">Coiled coil</keyword>
<keyword evidence="3" id="KW-1133">Transmembrane helix</keyword>
<dbReference type="EMBL" id="FORO01000002">
    <property type="protein sequence ID" value="SFI62850.1"/>
    <property type="molecule type" value="Genomic_DNA"/>
</dbReference>
<accession>A0A1I3JRV3</accession>
<feature type="coiled-coil region" evidence="1">
    <location>
        <begin position="507"/>
        <end position="607"/>
    </location>
</feature>
<dbReference type="InterPro" id="IPR010090">
    <property type="entry name" value="Phage_tape_meas"/>
</dbReference>
<feature type="region of interest" description="Disordered" evidence="2">
    <location>
        <begin position="626"/>
        <end position="646"/>
    </location>
</feature>
<keyword evidence="3" id="KW-0812">Transmembrane</keyword>
<dbReference type="OrthoDB" id="125399at2157"/>